<protein>
    <recommendedName>
        <fullName evidence="3">Reverse transcriptase N-terminal domain-containing protein</fullName>
    </recommendedName>
</protein>
<keyword evidence="1" id="KW-0472">Membrane</keyword>
<name>A0A1Z1MC81_9FLOR</name>
<reference evidence="2" key="1">
    <citation type="journal article" date="2017" name="J. Phycol.">
        <title>Analysis of chloroplast genomes and a supermatrix inform reclassification of the Rhodomelaceae (Rhodophyta).</title>
        <authorList>
            <person name="Diaz-Tapia P."/>
            <person name="Maggs C.A."/>
            <person name="West J.A."/>
            <person name="Verbruggen H."/>
        </authorList>
    </citation>
    <scope>NUCLEOTIDE SEQUENCE</scope>
    <source>
        <strain evidence="2">PD620</strain>
    </source>
</reference>
<dbReference type="AlphaFoldDB" id="A0A1Z1MC81"/>
<accession>A0A1Z1MC81</accession>
<organism evidence="2">
    <name type="scientific">Chondria sp.</name>
    <name type="common">in: red algae</name>
    <dbReference type="NCBI Taxonomy" id="1982705"/>
    <lineage>
        <taxon>Eukaryota</taxon>
        <taxon>Rhodophyta</taxon>
        <taxon>Florideophyceae</taxon>
        <taxon>Rhodymeniophycidae</taxon>
        <taxon>Ceramiales</taxon>
        <taxon>Rhodomelaceae</taxon>
        <taxon>Chondrieae</taxon>
        <taxon>Chondria</taxon>
    </lineage>
</organism>
<geneLocation type="chloroplast" evidence="2"/>
<feature type="transmembrane region" description="Helical" evidence="1">
    <location>
        <begin position="201"/>
        <end position="222"/>
    </location>
</feature>
<proteinExistence type="predicted"/>
<keyword evidence="1" id="KW-0812">Transmembrane</keyword>
<evidence type="ECO:0000313" key="2">
    <source>
        <dbReference type="EMBL" id="ARW63707.1"/>
    </source>
</evidence>
<dbReference type="EMBL" id="MF101429">
    <property type="protein sequence ID" value="ARW63707.1"/>
    <property type="molecule type" value="Genomic_DNA"/>
</dbReference>
<keyword evidence="2" id="KW-0150">Chloroplast</keyword>
<sequence>MLQKQIYHFTKKHNLRYVNYVQRYVINSNEAKMLAIKKTLDIISIYHFGSKSRKLIISTIQNLYILRLLFKDQLLNSKTMTTIIEITKQNLIHLLLEPCHKAKTKKDIHQQLHVMSNSMYLMSSYITKQIELIRVNRNIYINITMSRLQLPQYFSKLIISWLHSDYMRFDLKLFDLMKNNFNDDRHSAYNYRNTSVNKITLINLIFDILFSDIIWFMFITLLEANYITSNLIKLLNYSIRAHGYKCQFIIDKIDTKRSNISIQNFSYLTKSNKYIKDYKVKDTNKIIDYIYNIYCQYYVRHTKFVYFSIRRDLNMYYNIFIHNYYRKRCLKDKVSSKFIVLNYDINLYNYRHNINNYYINI</sequence>
<keyword evidence="1" id="KW-1133">Transmembrane helix</keyword>
<evidence type="ECO:0008006" key="3">
    <source>
        <dbReference type="Google" id="ProtNLM"/>
    </source>
</evidence>
<evidence type="ECO:0000256" key="1">
    <source>
        <dbReference type="SAM" id="Phobius"/>
    </source>
</evidence>
<keyword evidence="2" id="KW-0934">Plastid</keyword>
<gene>
    <name evidence="2" type="primary">ConsOrf5</name>
</gene>